<evidence type="ECO:0000256" key="2">
    <source>
        <dbReference type="ARBA" id="ARBA00008072"/>
    </source>
</evidence>
<evidence type="ECO:0000256" key="4">
    <source>
        <dbReference type="ARBA" id="ARBA00022833"/>
    </source>
</evidence>
<dbReference type="InterPro" id="IPR002328">
    <property type="entry name" value="ADH_Zn_CS"/>
</dbReference>
<dbReference type="InterPro" id="IPR013154">
    <property type="entry name" value="ADH-like_N"/>
</dbReference>
<name>A0AAJ0G4C7_9PEZI</name>
<keyword evidence="4 6" id="KW-0862">Zinc</keyword>
<dbReference type="GO" id="GO:0016491">
    <property type="term" value="F:oxidoreductase activity"/>
    <property type="evidence" value="ECO:0007669"/>
    <property type="project" value="UniProtKB-KW"/>
</dbReference>
<proteinExistence type="inferred from homology"/>
<accession>A0AAJ0G4C7</accession>
<dbReference type="Proteomes" id="UP001271007">
    <property type="component" value="Unassembled WGS sequence"/>
</dbReference>
<evidence type="ECO:0000313" key="8">
    <source>
        <dbReference type="EMBL" id="KAK3046902.1"/>
    </source>
</evidence>
<dbReference type="InterPro" id="IPR013149">
    <property type="entry name" value="ADH-like_C"/>
</dbReference>
<keyword evidence="5" id="KW-0560">Oxidoreductase</keyword>
<organism evidence="8 9">
    <name type="scientific">Extremus antarcticus</name>
    <dbReference type="NCBI Taxonomy" id="702011"/>
    <lineage>
        <taxon>Eukaryota</taxon>
        <taxon>Fungi</taxon>
        <taxon>Dikarya</taxon>
        <taxon>Ascomycota</taxon>
        <taxon>Pezizomycotina</taxon>
        <taxon>Dothideomycetes</taxon>
        <taxon>Dothideomycetidae</taxon>
        <taxon>Mycosphaerellales</taxon>
        <taxon>Extremaceae</taxon>
        <taxon>Extremus</taxon>
    </lineage>
</organism>
<evidence type="ECO:0000256" key="6">
    <source>
        <dbReference type="RuleBase" id="RU361277"/>
    </source>
</evidence>
<evidence type="ECO:0000259" key="7">
    <source>
        <dbReference type="SMART" id="SM00829"/>
    </source>
</evidence>
<keyword evidence="9" id="KW-1185">Reference proteome</keyword>
<dbReference type="GO" id="GO:0008270">
    <property type="term" value="F:zinc ion binding"/>
    <property type="evidence" value="ECO:0007669"/>
    <property type="project" value="InterPro"/>
</dbReference>
<dbReference type="Pfam" id="PF00107">
    <property type="entry name" value="ADH_zinc_N"/>
    <property type="match status" value="1"/>
</dbReference>
<evidence type="ECO:0000313" key="9">
    <source>
        <dbReference type="Proteomes" id="UP001271007"/>
    </source>
</evidence>
<comment type="similarity">
    <text evidence="2 6">Belongs to the zinc-containing alcohol dehydrogenase family.</text>
</comment>
<reference evidence="8" key="1">
    <citation type="submission" date="2023-04" db="EMBL/GenBank/DDBJ databases">
        <title>Black Yeasts Isolated from many extreme environments.</title>
        <authorList>
            <person name="Coleine C."/>
            <person name="Stajich J.E."/>
            <person name="Selbmann L."/>
        </authorList>
    </citation>
    <scope>NUCLEOTIDE SEQUENCE</scope>
    <source>
        <strain evidence="8">CCFEE 5312</strain>
    </source>
</reference>
<dbReference type="PANTHER" id="PTHR43350">
    <property type="entry name" value="NAD-DEPENDENT ALCOHOL DEHYDROGENASE"/>
    <property type="match status" value="1"/>
</dbReference>
<comment type="cofactor">
    <cofactor evidence="1 6">
        <name>Zn(2+)</name>
        <dbReference type="ChEBI" id="CHEBI:29105"/>
    </cofactor>
</comment>
<dbReference type="EMBL" id="JAWDJX010000075">
    <property type="protein sequence ID" value="KAK3046902.1"/>
    <property type="molecule type" value="Genomic_DNA"/>
</dbReference>
<protein>
    <recommendedName>
        <fullName evidence="7">Enoyl reductase (ER) domain-containing protein</fullName>
    </recommendedName>
</protein>
<dbReference type="Pfam" id="PF08240">
    <property type="entry name" value="ADH_N"/>
    <property type="match status" value="1"/>
</dbReference>
<dbReference type="InterPro" id="IPR011032">
    <property type="entry name" value="GroES-like_sf"/>
</dbReference>
<dbReference type="Gene3D" id="3.90.180.10">
    <property type="entry name" value="Medium-chain alcohol dehydrogenases, catalytic domain"/>
    <property type="match status" value="1"/>
</dbReference>
<dbReference type="InterPro" id="IPR036291">
    <property type="entry name" value="NAD(P)-bd_dom_sf"/>
</dbReference>
<gene>
    <name evidence="8" type="ORF">LTR09_011653</name>
</gene>
<dbReference type="PROSITE" id="PS00059">
    <property type="entry name" value="ADH_ZINC"/>
    <property type="match status" value="1"/>
</dbReference>
<dbReference type="SUPFAM" id="SSF51735">
    <property type="entry name" value="NAD(P)-binding Rossmann-fold domains"/>
    <property type="match status" value="1"/>
</dbReference>
<evidence type="ECO:0000256" key="5">
    <source>
        <dbReference type="ARBA" id="ARBA00023002"/>
    </source>
</evidence>
<dbReference type="SUPFAM" id="SSF50129">
    <property type="entry name" value="GroES-like"/>
    <property type="match status" value="1"/>
</dbReference>
<sequence>MSSTSSQAIVATAPDLENYTPGSNWSLQPISIPSQDKLADGEILVDMLATGICHTDILTTSVPGGTPGFPYPYVAGHEGSGYVRAIGPGVKKDIKVGDPVLLSFDSCGACGSCAAKHPAYCAHFFPLNIAATEGVFTNEDGEGVAGKFFGQSSFAKTSVVKEGSVLNVRDLGVGREELKLFAPLGCGIQTGAGAVLRVAKPVKEDRVMVLGLGGVGLSALMAAKMLGCEQIIGVDKVKSRIELAKTLGATHGLDTTGLDDLTTSFKEVAGGQGPTVIIDTTGHVPVIKAAYNSLASRGTFVFVGASLSPDFVLDIGITQHMMNGTRLLGCSEGDSFPEEFIPQLIKYYREGNLQLDKISKFYQVRCIPESLTWNGMRQANV</sequence>
<comment type="caution">
    <text evidence="8">The sequence shown here is derived from an EMBL/GenBank/DDBJ whole genome shotgun (WGS) entry which is preliminary data.</text>
</comment>
<dbReference type="InterPro" id="IPR020843">
    <property type="entry name" value="ER"/>
</dbReference>
<evidence type="ECO:0000256" key="3">
    <source>
        <dbReference type="ARBA" id="ARBA00022723"/>
    </source>
</evidence>
<dbReference type="PANTHER" id="PTHR43350:SF2">
    <property type="entry name" value="GROES-LIKE ZINC-BINDING ALCOHOL DEHYDROGENASE FAMILY PROTEIN"/>
    <property type="match status" value="1"/>
</dbReference>
<dbReference type="AlphaFoldDB" id="A0AAJ0G4C7"/>
<evidence type="ECO:0000256" key="1">
    <source>
        <dbReference type="ARBA" id="ARBA00001947"/>
    </source>
</evidence>
<dbReference type="SMART" id="SM00829">
    <property type="entry name" value="PKS_ER"/>
    <property type="match status" value="1"/>
</dbReference>
<feature type="domain" description="Enoyl reductase (ER)" evidence="7">
    <location>
        <begin position="22"/>
        <end position="381"/>
    </location>
</feature>
<dbReference type="Gene3D" id="3.40.50.720">
    <property type="entry name" value="NAD(P)-binding Rossmann-like Domain"/>
    <property type="match status" value="1"/>
</dbReference>
<keyword evidence="3 6" id="KW-0479">Metal-binding</keyword>